<comment type="caution">
    <text evidence="2">The sequence shown here is derived from an EMBL/GenBank/DDBJ whole genome shotgun (WGS) entry which is preliminary data.</text>
</comment>
<organism evidence="2 3">
    <name type="scientific">Orbilia ellipsospora</name>
    <dbReference type="NCBI Taxonomy" id="2528407"/>
    <lineage>
        <taxon>Eukaryota</taxon>
        <taxon>Fungi</taxon>
        <taxon>Dikarya</taxon>
        <taxon>Ascomycota</taxon>
        <taxon>Pezizomycotina</taxon>
        <taxon>Orbiliomycetes</taxon>
        <taxon>Orbiliales</taxon>
        <taxon>Orbiliaceae</taxon>
        <taxon>Orbilia</taxon>
    </lineage>
</organism>
<protein>
    <submittedName>
        <fullName evidence="2">Uncharacterized protein</fullName>
    </submittedName>
</protein>
<feature type="transmembrane region" description="Helical" evidence="1">
    <location>
        <begin position="132"/>
        <end position="152"/>
    </location>
</feature>
<dbReference type="Proteomes" id="UP001365542">
    <property type="component" value="Unassembled WGS sequence"/>
</dbReference>
<reference evidence="2 3" key="1">
    <citation type="submission" date="2019-10" db="EMBL/GenBank/DDBJ databases">
        <authorList>
            <person name="Palmer J.M."/>
        </authorList>
    </citation>
    <scope>NUCLEOTIDE SEQUENCE [LARGE SCALE GENOMIC DNA]</scope>
    <source>
        <strain evidence="2 3">TWF694</strain>
    </source>
</reference>
<dbReference type="EMBL" id="JAVHJO010000003">
    <property type="protein sequence ID" value="KAK6541913.1"/>
    <property type="molecule type" value="Genomic_DNA"/>
</dbReference>
<accession>A0AAV9XIJ7</accession>
<feature type="transmembrane region" description="Helical" evidence="1">
    <location>
        <begin position="95"/>
        <end position="112"/>
    </location>
</feature>
<keyword evidence="1" id="KW-0472">Membrane</keyword>
<proteinExistence type="predicted"/>
<sequence length="231" mass="26770">MYNIVGRVGTHEGQNVHDLSKSKTLWREELTSWYIKTWWYAKARIQSAATTSNSAQYFSTPNIFYGDPLFEDQQTADKWSWCARTLLEDASYTNINIFGLAVSLGLMVLIYLTSYCEIWRRLMRYIKRRGSLGVDFVLLVLNAVIKFSLIVFDRGLVWCYRTTRSVRDNGAPSTSVQLENIANRYEASDTNLGPEPRNMEFFDEDETIRGSFDEYDFPLPMSNASQAWVPW</sequence>
<evidence type="ECO:0000313" key="2">
    <source>
        <dbReference type="EMBL" id="KAK6541913.1"/>
    </source>
</evidence>
<keyword evidence="1" id="KW-0812">Transmembrane</keyword>
<keyword evidence="1" id="KW-1133">Transmembrane helix</keyword>
<dbReference type="AlphaFoldDB" id="A0AAV9XIJ7"/>
<name>A0AAV9XIJ7_9PEZI</name>
<keyword evidence="3" id="KW-1185">Reference proteome</keyword>
<evidence type="ECO:0000256" key="1">
    <source>
        <dbReference type="SAM" id="Phobius"/>
    </source>
</evidence>
<gene>
    <name evidence="2" type="ORF">TWF694_007689</name>
</gene>
<evidence type="ECO:0000313" key="3">
    <source>
        <dbReference type="Proteomes" id="UP001365542"/>
    </source>
</evidence>